<evidence type="ECO:0000256" key="3">
    <source>
        <dbReference type="SAM" id="SignalP"/>
    </source>
</evidence>
<protein>
    <submittedName>
        <fullName evidence="5">VWA domain-containing protein</fullName>
    </submittedName>
</protein>
<feature type="compositionally biased region" description="Low complexity" evidence="1">
    <location>
        <begin position="397"/>
        <end position="416"/>
    </location>
</feature>
<dbReference type="Pfam" id="PF00092">
    <property type="entry name" value="VWA"/>
    <property type="match status" value="1"/>
</dbReference>
<evidence type="ECO:0000256" key="2">
    <source>
        <dbReference type="SAM" id="Phobius"/>
    </source>
</evidence>
<evidence type="ECO:0000313" key="6">
    <source>
        <dbReference type="Proteomes" id="UP000678513"/>
    </source>
</evidence>
<dbReference type="PROSITE" id="PS50234">
    <property type="entry name" value="VWFA"/>
    <property type="match status" value="1"/>
</dbReference>
<sequence>MTRSRHLAAACGVLLLVSMYGLAQPAAQADDSAPKVLLMLDSSGSMKEADPSGGAKMDAAKKSLIRALDSIPSNAEVGLRVYGADADGNGASGSCSDSRQAHPVGALDKAGLTSAINQFQPRGDSPIAYSLKEGAKDLGDGGKRHVILVSDGEETCSPDPCQEIRSLIAGGVSLQIDTVGFAVQDKAREQLSCIAEAGGGTYYEAKDATALESSLQRLGARTSREFTVSGTPVQGTAIPAGAPLLTPGQYTDTSVASTSEETEKYYRVKRTQPGSTIRVNILARMPGANTKESNERAGWVWSLKTFDDDSCDNQTSSGQDGYNTGVVVGQTLLSMGRDPKPGAATPPSGSEKCAEAKELYFNVKRIKGTGGETPIEIRVIEEAPMENAGQLPAGVVDTPSASDSGAASPASGDPTSVVGGASFNDALEVGSGTYSTEVVPGEMVFFKTPIKYGQNGVFSLDGLEVLPEVIQGATPSDDAVVSPAVYAPDLSRMDSHTPTGLHFSMSKTGARSSGAPHIDLTPEVRYRNRWDSPKMYYGRSLGFSMEGYYYYALALGQADFLKGQPTKIQFSLKVSGEVSDVPGETSDVAGETSDQEGDAQPTWAYTSGFDSPDQAAASADPGKLLMLAGGGVLVILGGGGIAYVLLRRPAE</sequence>
<organism evidence="5 6">
    <name type="scientific">Arachnia rubra</name>
    <dbReference type="NCBI Taxonomy" id="1547448"/>
    <lineage>
        <taxon>Bacteria</taxon>
        <taxon>Bacillati</taxon>
        <taxon>Actinomycetota</taxon>
        <taxon>Actinomycetes</taxon>
        <taxon>Propionibacteriales</taxon>
        <taxon>Propionibacteriaceae</taxon>
        <taxon>Arachnia</taxon>
    </lineage>
</organism>
<feature type="region of interest" description="Disordered" evidence="1">
    <location>
        <begin position="394"/>
        <end position="419"/>
    </location>
</feature>
<proteinExistence type="predicted"/>
<gene>
    <name evidence="5" type="ORF">J5A65_03455</name>
</gene>
<evidence type="ECO:0000313" key="5">
    <source>
        <dbReference type="EMBL" id="QUC08804.1"/>
    </source>
</evidence>
<keyword evidence="2" id="KW-1133">Transmembrane helix</keyword>
<feature type="chain" id="PRO_5045894858" evidence="3">
    <location>
        <begin position="24"/>
        <end position="651"/>
    </location>
</feature>
<dbReference type="Gene3D" id="3.40.50.410">
    <property type="entry name" value="von Willebrand factor, type A domain"/>
    <property type="match status" value="1"/>
</dbReference>
<evidence type="ECO:0000256" key="1">
    <source>
        <dbReference type="SAM" id="MobiDB-lite"/>
    </source>
</evidence>
<name>A0ABX7Y6H0_9ACTN</name>
<feature type="domain" description="VWFA" evidence="4">
    <location>
        <begin position="35"/>
        <end position="218"/>
    </location>
</feature>
<dbReference type="EMBL" id="CP072384">
    <property type="protein sequence ID" value="QUC08804.1"/>
    <property type="molecule type" value="Genomic_DNA"/>
</dbReference>
<dbReference type="RefSeq" id="WP_212325357.1">
    <property type="nucleotide sequence ID" value="NZ_AP024463.1"/>
</dbReference>
<feature type="region of interest" description="Disordered" evidence="1">
    <location>
        <begin position="579"/>
        <end position="602"/>
    </location>
</feature>
<dbReference type="InterPro" id="IPR002035">
    <property type="entry name" value="VWF_A"/>
</dbReference>
<keyword evidence="3" id="KW-0732">Signal</keyword>
<keyword evidence="2" id="KW-0472">Membrane</keyword>
<dbReference type="InterPro" id="IPR036465">
    <property type="entry name" value="vWFA_dom_sf"/>
</dbReference>
<keyword evidence="6" id="KW-1185">Reference proteome</keyword>
<feature type="transmembrane region" description="Helical" evidence="2">
    <location>
        <begin position="624"/>
        <end position="646"/>
    </location>
</feature>
<dbReference type="Proteomes" id="UP000678513">
    <property type="component" value="Chromosome"/>
</dbReference>
<dbReference type="SMART" id="SM00327">
    <property type="entry name" value="VWA"/>
    <property type="match status" value="1"/>
</dbReference>
<keyword evidence="2" id="KW-0812">Transmembrane</keyword>
<dbReference type="SUPFAM" id="SSF53300">
    <property type="entry name" value="vWA-like"/>
    <property type="match status" value="1"/>
</dbReference>
<reference evidence="5 6" key="1">
    <citation type="submission" date="2021-03" db="EMBL/GenBank/DDBJ databases">
        <title>Human Oral Microbial Genomes.</title>
        <authorList>
            <person name="Johnston C.D."/>
            <person name="Chen T."/>
            <person name="Dewhirst F.E."/>
        </authorList>
    </citation>
    <scope>NUCLEOTIDE SEQUENCE [LARGE SCALE GENOMIC DNA]</scope>
    <source>
        <strain evidence="5 6">DSMZ 100122</strain>
    </source>
</reference>
<accession>A0ABX7Y6H0</accession>
<evidence type="ECO:0000259" key="4">
    <source>
        <dbReference type="PROSITE" id="PS50234"/>
    </source>
</evidence>
<feature type="signal peptide" evidence="3">
    <location>
        <begin position="1"/>
        <end position="23"/>
    </location>
</feature>